<evidence type="ECO:0000256" key="2">
    <source>
        <dbReference type="ARBA" id="ARBA00022801"/>
    </source>
</evidence>
<protein>
    <recommendedName>
        <fullName evidence="3">AB hydrolase-1 domain-containing protein</fullName>
    </recommendedName>
</protein>
<keyword evidence="5" id="KW-1185">Reference proteome</keyword>
<dbReference type="GO" id="GO:0016787">
    <property type="term" value="F:hydrolase activity"/>
    <property type="evidence" value="ECO:0007669"/>
    <property type="project" value="UniProtKB-KW"/>
</dbReference>
<dbReference type="InterPro" id="IPR000073">
    <property type="entry name" value="AB_hydrolase_1"/>
</dbReference>
<dbReference type="SUPFAM" id="SSF53474">
    <property type="entry name" value="alpha/beta-Hydrolases"/>
    <property type="match status" value="1"/>
</dbReference>
<dbReference type="EMBL" id="JAYKXP010000138">
    <property type="protein sequence ID" value="KAK7023493.1"/>
    <property type="molecule type" value="Genomic_DNA"/>
</dbReference>
<dbReference type="Gene3D" id="3.40.50.1820">
    <property type="entry name" value="alpha/beta hydrolase"/>
    <property type="match status" value="1"/>
</dbReference>
<comment type="caution">
    <text evidence="4">The sequence shown here is derived from an EMBL/GenBank/DDBJ whole genome shotgun (WGS) entry which is preliminary data.</text>
</comment>
<gene>
    <name evidence="4" type="ORF">VNI00_016711</name>
</gene>
<dbReference type="InterPro" id="IPR051601">
    <property type="entry name" value="Serine_prot/Carboxylest_S33"/>
</dbReference>
<feature type="domain" description="AB hydrolase-1" evidence="3">
    <location>
        <begin position="111"/>
        <end position="493"/>
    </location>
</feature>
<dbReference type="PANTHER" id="PTHR43248">
    <property type="entry name" value="2-SUCCINYL-6-HYDROXY-2,4-CYCLOHEXADIENE-1-CARBOXYLATE SYNTHASE"/>
    <property type="match status" value="1"/>
</dbReference>
<dbReference type="Proteomes" id="UP001383192">
    <property type="component" value="Unassembled WGS sequence"/>
</dbReference>
<dbReference type="AlphaFoldDB" id="A0AAW0BBK9"/>
<name>A0AAW0BBK9_9AGAR</name>
<dbReference type="PANTHER" id="PTHR43248:SF25">
    <property type="entry name" value="AB HYDROLASE-1 DOMAIN-CONTAINING PROTEIN-RELATED"/>
    <property type="match status" value="1"/>
</dbReference>
<accession>A0AAW0BBK9</accession>
<evidence type="ECO:0000313" key="4">
    <source>
        <dbReference type="EMBL" id="KAK7023493.1"/>
    </source>
</evidence>
<dbReference type="Pfam" id="PF00561">
    <property type="entry name" value="Abhydrolase_1"/>
    <property type="match status" value="1"/>
</dbReference>
<evidence type="ECO:0000256" key="1">
    <source>
        <dbReference type="ARBA" id="ARBA00010088"/>
    </source>
</evidence>
<proteinExistence type="inferred from homology"/>
<evidence type="ECO:0000313" key="5">
    <source>
        <dbReference type="Proteomes" id="UP001383192"/>
    </source>
</evidence>
<sequence length="515" mass="56532">MNRRTKGFYFIAAGLLVCLGGAVLTKYHKEDASLLLFRNAVELGWTESSWASIKPSKKLAWVDCYDPEDGFECGRLQVPLNYSDPEGKSAAIALIRQKANVSSDTAEYLGPILFNPGGPGGSGVDLIRRRGKQLRAVVGPRFDIVGFDPRGIARSTPRASWYESRAERQLWSRSSVRELNHSSDDVASSWARTQITGQLAAERGMEVLPHIQTDHTAHDMLTITEAHGREKILYWGFSYGTVLGSTFAAMFPDKVDRLVIDGVVDVPNDYYTANWKTNLLNTDDTLKWFFKDCLNAGSQKCPFYESSTDAIAERLNNLYGSIIRAPVPVRTSISYGIVDYARLRQTIFNALYSPFAKWATLATGLANLEARNGTVLYQMLEEDPFSCSCDPLEHAFDSVGEAQTTIACNDGDVVPPGLEEAEKHYRETIEVSEWGSVWAGLRTECGAWPRIPKTFFRGPIAGNTSYPILLIGNTADPVTPLHAAHVVSKGFPGSVVLSQDSAGVSNDDSSSGFSG</sequence>
<dbReference type="InterPro" id="IPR029058">
    <property type="entry name" value="AB_hydrolase_fold"/>
</dbReference>
<keyword evidence="2" id="KW-0378">Hydrolase</keyword>
<organism evidence="4 5">
    <name type="scientific">Paramarasmius palmivorus</name>
    <dbReference type="NCBI Taxonomy" id="297713"/>
    <lineage>
        <taxon>Eukaryota</taxon>
        <taxon>Fungi</taxon>
        <taxon>Dikarya</taxon>
        <taxon>Basidiomycota</taxon>
        <taxon>Agaricomycotina</taxon>
        <taxon>Agaricomycetes</taxon>
        <taxon>Agaricomycetidae</taxon>
        <taxon>Agaricales</taxon>
        <taxon>Marasmiineae</taxon>
        <taxon>Marasmiaceae</taxon>
        <taxon>Paramarasmius</taxon>
    </lineage>
</organism>
<evidence type="ECO:0000259" key="3">
    <source>
        <dbReference type="Pfam" id="PF00561"/>
    </source>
</evidence>
<reference evidence="4 5" key="1">
    <citation type="submission" date="2024-01" db="EMBL/GenBank/DDBJ databases">
        <title>A draft genome for a cacao thread blight-causing isolate of Paramarasmius palmivorus.</title>
        <authorList>
            <person name="Baruah I.K."/>
            <person name="Bukari Y."/>
            <person name="Amoako-Attah I."/>
            <person name="Meinhardt L.W."/>
            <person name="Bailey B.A."/>
            <person name="Cohen S.P."/>
        </authorList>
    </citation>
    <scope>NUCLEOTIDE SEQUENCE [LARGE SCALE GENOMIC DNA]</scope>
    <source>
        <strain evidence="4 5">GH-12</strain>
    </source>
</reference>
<comment type="similarity">
    <text evidence="1">Belongs to the peptidase S33 family.</text>
</comment>